<evidence type="ECO:0000256" key="1">
    <source>
        <dbReference type="ARBA" id="ARBA00023015"/>
    </source>
</evidence>
<proteinExistence type="predicted"/>
<name>A0A261RMT0_9BORD</name>
<dbReference type="SMART" id="SM00895">
    <property type="entry name" value="FCD"/>
    <property type="match status" value="1"/>
</dbReference>
<dbReference type="InterPro" id="IPR036388">
    <property type="entry name" value="WH-like_DNA-bd_sf"/>
</dbReference>
<comment type="caution">
    <text evidence="5">The sequence shown here is derived from an EMBL/GenBank/DDBJ whole genome shotgun (WGS) entry which is preliminary data.</text>
</comment>
<keyword evidence="1" id="KW-0805">Transcription regulation</keyword>
<keyword evidence="3" id="KW-0804">Transcription</keyword>
<dbReference type="PROSITE" id="PS50949">
    <property type="entry name" value="HTH_GNTR"/>
    <property type="match status" value="1"/>
</dbReference>
<dbReference type="GO" id="GO:0003677">
    <property type="term" value="F:DNA binding"/>
    <property type="evidence" value="ECO:0007669"/>
    <property type="project" value="UniProtKB-KW"/>
</dbReference>
<dbReference type="Gene3D" id="1.20.120.530">
    <property type="entry name" value="GntR ligand-binding domain-like"/>
    <property type="match status" value="1"/>
</dbReference>
<dbReference type="Pfam" id="PF07729">
    <property type="entry name" value="FCD"/>
    <property type="match status" value="1"/>
</dbReference>
<dbReference type="InterPro" id="IPR036390">
    <property type="entry name" value="WH_DNA-bd_sf"/>
</dbReference>
<sequence length="217" mass="24130">MKASERIRSDIEQRILEGTLLPGTPVDELGLIAEYGVSKTPVREALLQLQAQGLLDSLPRGGMVVAKLDVQELLHMWELMADMEGLCARYACDRMTTSERQALAALHERSAGERDNVRKWRETDLEFHEMLYHGARNPYLREAIMRIRARTAAYRMHAAGATGRLQASYSQHAMVVNAILAGDGPAAARAMVEHMSPGLDSREVTTLIVNLPKALLR</sequence>
<dbReference type="Proteomes" id="UP000216857">
    <property type="component" value="Unassembled WGS sequence"/>
</dbReference>
<protein>
    <submittedName>
        <fullName evidence="5">GntR family transcriptional regulator</fullName>
    </submittedName>
</protein>
<dbReference type="EMBL" id="NEVJ01000001">
    <property type="protein sequence ID" value="OZI26087.1"/>
    <property type="molecule type" value="Genomic_DNA"/>
</dbReference>
<dbReference type="InterPro" id="IPR000524">
    <property type="entry name" value="Tscrpt_reg_HTH_GntR"/>
</dbReference>
<keyword evidence="6" id="KW-1185">Reference proteome</keyword>
<dbReference type="AlphaFoldDB" id="A0A261RMT0"/>
<dbReference type="Pfam" id="PF00392">
    <property type="entry name" value="GntR"/>
    <property type="match status" value="1"/>
</dbReference>
<feature type="domain" description="HTH gntR-type" evidence="4">
    <location>
        <begin position="1"/>
        <end position="68"/>
    </location>
</feature>
<keyword evidence="2" id="KW-0238">DNA-binding</keyword>
<dbReference type="InterPro" id="IPR008920">
    <property type="entry name" value="TF_FadR/GntR_C"/>
</dbReference>
<organism evidence="5 6">
    <name type="scientific">Bordetella genomosp. 9</name>
    <dbReference type="NCBI Taxonomy" id="1416803"/>
    <lineage>
        <taxon>Bacteria</taxon>
        <taxon>Pseudomonadati</taxon>
        <taxon>Pseudomonadota</taxon>
        <taxon>Betaproteobacteria</taxon>
        <taxon>Burkholderiales</taxon>
        <taxon>Alcaligenaceae</taxon>
        <taxon>Bordetella</taxon>
    </lineage>
</organism>
<reference evidence="5" key="1">
    <citation type="submission" date="2017-05" db="EMBL/GenBank/DDBJ databases">
        <title>Complete and WGS of Bordetella genogroups.</title>
        <authorList>
            <person name="Spilker T."/>
            <person name="Lipuma J."/>
        </authorList>
    </citation>
    <scope>NUCLEOTIDE SEQUENCE</scope>
    <source>
        <strain evidence="5">AU21707</strain>
    </source>
</reference>
<dbReference type="GO" id="GO:0003700">
    <property type="term" value="F:DNA-binding transcription factor activity"/>
    <property type="evidence" value="ECO:0007669"/>
    <property type="project" value="InterPro"/>
</dbReference>
<evidence type="ECO:0000256" key="2">
    <source>
        <dbReference type="ARBA" id="ARBA00023125"/>
    </source>
</evidence>
<evidence type="ECO:0000313" key="6">
    <source>
        <dbReference type="Proteomes" id="UP000216857"/>
    </source>
</evidence>
<accession>A0A261RMT0</accession>
<dbReference type="PANTHER" id="PTHR43537">
    <property type="entry name" value="TRANSCRIPTIONAL REGULATOR, GNTR FAMILY"/>
    <property type="match status" value="1"/>
</dbReference>
<dbReference type="SUPFAM" id="SSF48008">
    <property type="entry name" value="GntR ligand-binding domain-like"/>
    <property type="match status" value="1"/>
</dbReference>
<gene>
    <name evidence="5" type="ORF">CAL26_01670</name>
</gene>
<evidence type="ECO:0000313" key="5">
    <source>
        <dbReference type="EMBL" id="OZI26087.1"/>
    </source>
</evidence>
<dbReference type="OrthoDB" id="5343379at2"/>
<dbReference type="PANTHER" id="PTHR43537:SF49">
    <property type="entry name" value="TRANSCRIPTIONAL REGULATORY PROTEIN"/>
    <property type="match status" value="1"/>
</dbReference>
<dbReference type="SMART" id="SM00345">
    <property type="entry name" value="HTH_GNTR"/>
    <property type="match status" value="1"/>
</dbReference>
<dbReference type="Gene3D" id="1.10.10.10">
    <property type="entry name" value="Winged helix-like DNA-binding domain superfamily/Winged helix DNA-binding domain"/>
    <property type="match status" value="1"/>
</dbReference>
<dbReference type="SUPFAM" id="SSF46785">
    <property type="entry name" value="Winged helix' DNA-binding domain"/>
    <property type="match status" value="1"/>
</dbReference>
<dbReference type="RefSeq" id="WP_094845205.1">
    <property type="nucleotide sequence ID" value="NZ_NEVJ01000001.1"/>
</dbReference>
<dbReference type="InterPro" id="IPR011711">
    <property type="entry name" value="GntR_C"/>
</dbReference>
<evidence type="ECO:0000256" key="3">
    <source>
        <dbReference type="ARBA" id="ARBA00023163"/>
    </source>
</evidence>
<evidence type="ECO:0000259" key="4">
    <source>
        <dbReference type="PROSITE" id="PS50949"/>
    </source>
</evidence>